<evidence type="ECO:0000256" key="3">
    <source>
        <dbReference type="ARBA" id="ARBA00022692"/>
    </source>
</evidence>
<evidence type="ECO:0000259" key="9">
    <source>
        <dbReference type="PROSITE" id="PS50893"/>
    </source>
</evidence>
<dbReference type="SMART" id="SM00382">
    <property type="entry name" value="AAA"/>
    <property type="match status" value="2"/>
</dbReference>
<keyword evidence="12" id="KW-1185">Reference proteome</keyword>
<reference evidence="11" key="1">
    <citation type="submission" date="2021-06" db="EMBL/GenBank/DDBJ databases">
        <title>Parelaphostrongylus tenuis whole genome reference sequence.</title>
        <authorList>
            <person name="Garwood T.J."/>
            <person name="Larsen P.A."/>
            <person name="Fountain-Jones N.M."/>
            <person name="Garbe J.R."/>
            <person name="Macchietto M.G."/>
            <person name="Kania S.A."/>
            <person name="Gerhold R.W."/>
            <person name="Richards J.E."/>
            <person name="Wolf T.M."/>
        </authorList>
    </citation>
    <scope>NUCLEOTIDE SEQUENCE</scope>
    <source>
        <strain evidence="11">MNPRO001-30</strain>
        <tissue evidence="11">Meninges</tissue>
    </source>
</reference>
<protein>
    <submittedName>
        <fullName evidence="11">Uncharacterized protein</fullName>
    </submittedName>
</protein>
<comment type="subcellular location">
    <subcellularLocation>
        <location evidence="1">Membrane</location>
    </subcellularLocation>
</comment>
<dbReference type="EMBL" id="JAHQIW010000051">
    <property type="protein sequence ID" value="KAJ1345673.1"/>
    <property type="molecule type" value="Genomic_DNA"/>
</dbReference>
<dbReference type="PANTHER" id="PTHR24223:SF415">
    <property type="entry name" value="FI20190P1"/>
    <property type="match status" value="1"/>
</dbReference>
<dbReference type="Pfam" id="PF00664">
    <property type="entry name" value="ABC_membrane"/>
    <property type="match status" value="1"/>
</dbReference>
<evidence type="ECO:0000256" key="1">
    <source>
        <dbReference type="ARBA" id="ARBA00004370"/>
    </source>
</evidence>
<evidence type="ECO:0000313" key="11">
    <source>
        <dbReference type="EMBL" id="KAJ1345673.1"/>
    </source>
</evidence>
<name>A0AAD5QBD5_PARTN</name>
<keyword evidence="2" id="KW-0813">Transport</keyword>
<dbReference type="SUPFAM" id="SSF90123">
    <property type="entry name" value="ABC transporter transmembrane region"/>
    <property type="match status" value="1"/>
</dbReference>
<dbReference type="AlphaFoldDB" id="A0AAD5QBD5"/>
<dbReference type="Proteomes" id="UP001196413">
    <property type="component" value="Unassembled WGS sequence"/>
</dbReference>
<dbReference type="InterPro" id="IPR011527">
    <property type="entry name" value="ABC1_TM_dom"/>
</dbReference>
<feature type="transmembrane region" description="Helical" evidence="8">
    <location>
        <begin position="515"/>
        <end position="534"/>
    </location>
</feature>
<feature type="transmembrane region" description="Helical" evidence="8">
    <location>
        <begin position="554"/>
        <end position="574"/>
    </location>
</feature>
<evidence type="ECO:0000256" key="8">
    <source>
        <dbReference type="SAM" id="Phobius"/>
    </source>
</evidence>
<evidence type="ECO:0000256" key="7">
    <source>
        <dbReference type="ARBA" id="ARBA00023136"/>
    </source>
</evidence>
<dbReference type="GO" id="GO:0140359">
    <property type="term" value="F:ABC-type transporter activity"/>
    <property type="evidence" value="ECO:0007669"/>
    <property type="project" value="InterPro"/>
</dbReference>
<dbReference type="PROSITE" id="PS50929">
    <property type="entry name" value="ABC_TM1F"/>
    <property type="match status" value="1"/>
</dbReference>
<evidence type="ECO:0000256" key="5">
    <source>
        <dbReference type="ARBA" id="ARBA00022840"/>
    </source>
</evidence>
<proteinExistence type="predicted"/>
<keyword evidence="4" id="KW-0547">Nucleotide-binding</keyword>
<keyword evidence="3 8" id="KW-0812">Transmembrane</keyword>
<sequence>MQIMIGIIKQQPNSQEVEEHSRITDASKRVKCKKCKIHTIRRWFDRAPWAHQKSDPFGSLHLASSSRTEWPSSRVVNLVTVDAEALAAAAPFAHHAWSSVLEIVIALSLIYITIGPPVLAAVIIMILYIPFNYCCSSIISSYQVVHGISVVKMYAWEEAFGKEILRLRKEEVRFLKWATLVTRILQAVNSAAPFLVAIACFSWFVLSSSKNILQPSIAFVALTVFNQLRRPMSLIAPAIQFITKAAVCSKRINDFLQADELKKEKEPEKNFQISIILRNACFSWNDQKEHLRDVRLLLITFKVHEGKLHAVVGPVGCGKSSLLAAILGEMNHLNGFRKVNGTIAYVSQTPWILNHTVRANILYGLEYDKNKYDKDSDIYLLDEPFSAVDATIAGSMYEKLFGPDGLLTKKTVILVTHSIGFTKTATLIHVMDDGGRIIDEGTYSELLERSQMFSKIKQDHEQAKKEGRCQKTSVVNRQRRLKVMFEPPQPIDSDQLENVAVGRVKISVYLAYLRAFSYGWALVFLILLLCRYAMQDVDIIDIALPINIRLVVDSLMHVLVCSVMVSIFHVMGLITTGEVGLCISYALSTLEQLVTVYRSMRSVLLYQSTNSKGMEGPLTDLMNYSVRIMALTETNIVSVERVKEYHDIESEVGGPYTSDYPLIDAWPHSGAIEFRNFSIRCGNSEKLALKNLTLSIKGGEKVAIIGRTGSGKTTIAKGLLRLVEKASGDVFIDGVNIADLGLHELRTRITIIPQDPVLFSSTLRFNVDPFNQFPDSDIWLALEACQLKQMVAKQEDGLMFEIEEGGKNIRFYV</sequence>
<accession>A0AAD5QBD5</accession>
<evidence type="ECO:0000256" key="6">
    <source>
        <dbReference type="ARBA" id="ARBA00022989"/>
    </source>
</evidence>
<dbReference type="SUPFAM" id="SSF52540">
    <property type="entry name" value="P-loop containing nucleoside triphosphate hydrolases"/>
    <property type="match status" value="2"/>
</dbReference>
<dbReference type="GO" id="GO:0005524">
    <property type="term" value="F:ATP binding"/>
    <property type="evidence" value="ECO:0007669"/>
    <property type="project" value="UniProtKB-KW"/>
</dbReference>
<dbReference type="GO" id="GO:0016887">
    <property type="term" value="F:ATP hydrolysis activity"/>
    <property type="evidence" value="ECO:0007669"/>
    <property type="project" value="InterPro"/>
</dbReference>
<feature type="transmembrane region" description="Helical" evidence="8">
    <location>
        <begin position="177"/>
        <end position="206"/>
    </location>
</feature>
<dbReference type="InterPro" id="IPR050173">
    <property type="entry name" value="ABC_transporter_C-like"/>
</dbReference>
<dbReference type="Gene3D" id="1.20.1560.10">
    <property type="entry name" value="ABC transporter type 1, transmembrane domain"/>
    <property type="match status" value="1"/>
</dbReference>
<organism evidence="11 12">
    <name type="scientific">Parelaphostrongylus tenuis</name>
    <name type="common">Meningeal worm</name>
    <dbReference type="NCBI Taxonomy" id="148309"/>
    <lineage>
        <taxon>Eukaryota</taxon>
        <taxon>Metazoa</taxon>
        <taxon>Ecdysozoa</taxon>
        <taxon>Nematoda</taxon>
        <taxon>Chromadorea</taxon>
        <taxon>Rhabditida</taxon>
        <taxon>Rhabditina</taxon>
        <taxon>Rhabditomorpha</taxon>
        <taxon>Strongyloidea</taxon>
        <taxon>Metastrongylidae</taxon>
        <taxon>Parelaphostrongylus</taxon>
    </lineage>
</organism>
<keyword evidence="7 8" id="KW-0472">Membrane</keyword>
<dbReference type="Pfam" id="PF00005">
    <property type="entry name" value="ABC_tran"/>
    <property type="match status" value="2"/>
</dbReference>
<comment type="caution">
    <text evidence="11">The sequence shown here is derived from an EMBL/GenBank/DDBJ whole genome shotgun (WGS) entry which is preliminary data.</text>
</comment>
<dbReference type="InterPro" id="IPR036640">
    <property type="entry name" value="ABC1_TM_sf"/>
</dbReference>
<dbReference type="Gene3D" id="3.40.50.300">
    <property type="entry name" value="P-loop containing nucleotide triphosphate hydrolases"/>
    <property type="match status" value="3"/>
</dbReference>
<dbReference type="InterPro" id="IPR027417">
    <property type="entry name" value="P-loop_NTPase"/>
</dbReference>
<dbReference type="PROSITE" id="PS50893">
    <property type="entry name" value="ABC_TRANSPORTER_2"/>
    <property type="match status" value="1"/>
</dbReference>
<dbReference type="InterPro" id="IPR003439">
    <property type="entry name" value="ABC_transporter-like_ATP-bd"/>
</dbReference>
<keyword evidence="6 8" id="KW-1133">Transmembrane helix</keyword>
<feature type="transmembrane region" description="Helical" evidence="8">
    <location>
        <begin position="103"/>
        <end position="131"/>
    </location>
</feature>
<gene>
    <name evidence="11" type="ORF">KIN20_000262</name>
</gene>
<dbReference type="InterPro" id="IPR003593">
    <property type="entry name" value="AAA+_ATPase"/>
</dbReference>
<feature type="domain" description="ABC transmembrane type-1" evidence="10">
    <location>
        <begin position="60"/>
        <end position="244"/>
    </location>
</feature>
<dbReference type="GO" id="GO:0016020">
    <property type="term" value="C:membrane"/>
    <property type="evidence" value="ECO:0007669"/>
    <property type="project" value="UniProtKB-SubCell"/>
</dbReference>
<dbReference type="PANTHER" id="PTHR24223">
    <property type="entry name" value="ATP-BINDING CASSETTE SUB-FAMILY C"/>
    <property type="match status" value="1"/>
</dbReference>
<evidence type="ECO:0000256" key="4">
    <source>
        <dbReference type="ARBA" id="ARBA00022741"/>
    </source>
</evidence>
<evidence type="ECO:0000256" key="2">
    <source>
        <dbReference type="ARBA" id="ARBA00022448"/>
    </source>
</evidence>
<evidence type="ECO:0000313" key="12">
    <source>
        <dbReference type="Proteomes" id="UP001196413"/>
    </source>
</evidence>
<feature type="domain" description="ABC transporter" evidence="9">
    <location>
        <begin position="275"/>
        <end position="459"/>
    </location>
</feature>
<evidence type="ECO:0000259" key="10">
    <source>
        <dbReference type="PROSITE" id="PS50929"/>
    </source>
</evidence>
<keyword evidence="5" id="KW-0067">ATP-binding</keyword>